<accession>A0A6F8P1B9</accession>
<sequence length="198" mass="23213">MKSKISIISLLVLAIILASCSNGFDRESEQKKAEKKLNKFSDIYSKEDDETNKLLFTSKANELDKDIDKEVLKKHKNYFSKNYKDNVLKEVKSYKNHNYDEIQETSSNTFYLEVLPYGDLKDKEYKVLPNHFEINKARDIQFNEKEKSFIFPVEIADQSANQKSSDLDIKMIKQNDKWVIDEVTFKDEVQSDSDNQSR</sequence>
<evidence type="ECO:0008006" key="3">
    <source>
        <dbReference type="Google" id="ProtNLM"/>
    </source>
</evidence>
<proteinExistence type="predicted"/>
<dbReference type="PROSITE" id="PS51257">
    <property type="entry name" value="PROKAR_LIPOPROTEIN"/>
    <property type="match status" value="1"/>
</dbReference>
<dbReference type="RefSeq" id="WP_031837597.1">
    <property type="nucleotide sequence ID" value="NZ_CP119342.1"/>
</dbReference>
<protein>
    <recommendedName>
        <fullName evidence="3">Lipoprotein</fullName>
    </recommendedName>
</protein>
<keyword evidence="2" id="KW-0614">Plasmid</keyword>
<feature type="signal peptide" evidence="1">
    <location>
        <begin position="1"/>
        <end position="23"/>
    </location>
</feature>
<name>A0A6F8P1B9_STAAU</name>
<organism evidence="2">
    <name type="scientific">Staphylococcus aureus</name>
    <dbReference type="NCBI Taxonomy" id="1280"/>
    <lineage>
        <taxon>Bacteria</taxon>
        <taxon>Bacillati</taxon>
        <taxon>Bacillota</taxon>
        <taxon>Bacilli</taxon>
        <taxon>Bacillales</taxon>
        <taxon>Staphylococcaceae</taxon>
        <taxon>Staphylococcus</taxon>
    </lineage>
</organism>
<feature type="chain" id="PRO_5038558070" description="Lipoprotein" evidence="1">
    <location>
        <begin position="24"/>
        <end position="198"/>
    </location>
</feature>
<geneLocation type="plasmid" evidence="2">
    <name>pNTUH_3874</name>
</geneLocation>
<dbReference type="EMBL" id="LC377538">
    <property type="protein sequence ID" value="BBD49671.1"/>
    <property type="molecule type" value="Genomic_DNA"/>
</dbReference>
<reference evidence="2" key="1">
    <citation type="submission" date="2018-03" db="EMBL/GenBank/DDBJ databases">
        <title>Tn1546-ermB-carrying plasmid.</title>
        <authorList>
            <person name="Wan TW."/>
        </authorList>
    </citation>
    <scope>NUCLEOTIDE SEQUENCE</scope>
    <source>
        <strain evidence="2">NTUH_3874</strain>
        <plasmid evidence="2">pNTUH_3874</plasmid>
    </source>
</reference>
<evidence type="ECO:0000313" key="2">
    <source>
        <dbReference type="EMBL" id="BBD49671.1"/>
    </source>
</evidence>
<dbReference type="AlphaFoldDB" id="A0A6F8P1B9"/>
<evidence type="ECO:0000256" key="1">
    <source>
        <dbReference type="SAM" id="SignalP"/>
    </source>
</evidence>
<keyword evidence="1" id="KW-0732">Signal</keyword>